<protein>
    <submittedName>
        <fullName evidence="2">Uncharacterized protein</fullName>
    </submittedName>
</protein>
<reference evidence="2 3" key="1">
    <citation type="journal article" date="2017" name="Genome Biol. Evol.">
        <title>Phytophthora megakarya and P. palmivora, closely related causal agents of cacao black pod rot, underwent increases in genome sizes and gene numbers by different mechanisms.</title>
        <authorList>
            <person name="Ali S.S."/>
            <person name="Shao J."/>
            <person name="Lary D.J."/>
            <person name="Kronmiller B."/>
            <person name="Shen D."/>
            <person name="Strem M.D."/>
            <person name="Amoako-Attah I."/>
            <person name="Akrofi A.Y."/>
            <person name="Begoude B.A."/>
            <person name="Ten Hoopen G.M."/>
            <person name="Coulibaly K."/>
            <person name="Kebe B.I."/>
            <person name="Melnick R.L."/>
            <person name="Guiltinan M.J."/>
            <person name="Tyler B.M."/>
            <person name="Meinhardt L.W."/>
            <person name="Bailey B.A."/>
        </authorList>
    </citation>
    <scope>NUCLEOTIDE SEQUENCE [LARGE SCALE GENOMIC DNA]</scope>
    <source>
        <strain evidence="3">sbr112.9</strain>
    </source>
</reference>
<feature type="region of interest" description="Disordered" evidence="1">
    <location>
        <begin position="710"/>
        <end position="732"/>
    </location>
</feature>
<dbReference type="AlphaFoldDB" id="A0A2P4X8P6"/>
<keyword evidence="3" id="KW-1185">Reference proteome</keyword>
<feature type="compositionally biased region" description="Low complexity" evidence="1">
    <location>
        <begin position="505"/>
        <end position="556"/>
    </location>
</feature>
<dbReference type="EMBL" id="NCKW01015735">
    <property type="protein sequence ID" value="POM61915.1"/>
    <property type="molecule type" value="Genomic_DNA"/>
</dbReference>
<feature type="region of interest" description="Disordered" evidence="1">
    <location>
        <begin position="1"/>
        <end position="129"/>
    </location>
</feature>
<dbReference type="OrthoDB" id="133238at2759"/>
<feature type="compositionally biased region" description="Low complexity" evidence="1">
    <location>
        <begin position="88"/>
        <end position="97"/>
    </location>
</feature>
<gene>
    <name evidence="2" type="ORF">PHPALM_28992</name>
</gene>
<feature type="compositionally biased region" description="Low complexity" evidence="1">
    <location>
        <begin position="710"/>
        <end position="719"/>
    </location>
</feature>
<evidence type="ECO:0000256" key="1">
    <source>
        <dbReference type="SAM" id="MobiDB-lite"/>
    </source>
</evidence>
<feature type="compositionally biased region" description="Polar residues" evidence="1">
    <location>
        <begin position="488"/>
        <end position="502"/>
    </location>
</feature>
<proteinExistence type="predicted"/>
<feature type="compositionally biased region" description="Polar residues" evidence="1">
    <location>
        <begin position="391"/>
        <end position="401"/>
    </location>
</feature>
<organism evidence="2 3">
    <name type="scientific">Phytophthora palmivora</name>
    <dbReference type="NCBI Taxonomy" id="4796"/>
    <lineage>
        <taxon>Eukaryota</taxon>
        <taxon>Sar</taxon>
        <taxon>Stramenopiles</taxon>
        <taxon>Oomycota</taxon>
        <taxon>Peronosporomycetes</taxon>
        <taxon>Peronosporales</taxon>
        <taxon>Peronosporaceae</taxon>
        <taxon>Phytophthora</taxon>
    </lineage>
</organism>
<feature type="compositionally biased region" description="Polar residues" evidence="1">
    <location>
        <begin position="410"/>
        <end position="420"/>
    </location>
</feature>
<comment type="caution">
    <text evidence="2">The sequence shown here is derived from an EMBL/GenBank/DDBJ whole genome shotgun (WGS) entry which is preliminary data.</text>
</comment>
<evidence type="ECO:0000313" key="2">
    <source>
        <dbReference type="EMBL" id="POM61915.1"/>
    </source>
</evidence>
<feature type="compositionally biased region" description="Polar residues" evidence="1">
    <location>
        <begin position="615"/>
        <end position="626"/>
    </location>
</feature>
<name>A0A2P4X8P6_9STRA</name>
<accession>A0A2P4X8P6</accession>
<feature type="compositionally biased region" description="Pro residues" evidence="1">
    <location>
        <begin position="78"/>
        <end position="87"/>
    </location>
</feature>
<feature type="compositionally biased region" description="Acidic residues" evidence="1">
    <location>
        <begin position="574"/>
        <end position="589"/>
    </location>
</feature>
<feature type="region of interest" description="Disordered" evidence="1">
    <location>
        <begin position="383"/>
        <end position="637"/>
    </location>
</feature>
<sequence>MVRQSRALERATAAAMQALGPREQTSTDMPSEVQHTPPEDPGAAEQAAGTPLSPTPALTVDSATRGVSGGPSPILSPCSPPTSPPPSSSAADSRSTPTPAPAEDSATCGVSGGSSVDVPEGGGPAGSTAEQSTLVHADLSLVELAKLVVGVAHNPPCRVDTILDRRLQSASSLSEVLAAAIAPVRTPLHESEEMISLRDEVSRCQAQVKDAEDKLAIEFGLRTKAEMFCTQASCDFNAASNTLHSVRLENIALFRQLTLANAVIATHAESMAQLGLRVKNAEADATAAMRTIRKDRERFKAGMVAYTEQMAKLRSYLLRSDSRNDGTVPARIQALVTENAGLQRANSILRQHSANHGLNTDALVLASTGITADDIDWSLLGLSPPRVTIEPPQTSNAGRSDSISRDDEASNSAQQAISTPPSTPGNVEDESEDSPPVGPPPKRRRLRQHPPPTAKPRSTASVAPKSSLPPSRRLGRPSVKPGRRLVVLSSSRPPSDVGQSYRPNPASKPVSPPSSSTATAQSVPAQASSRTPLAIAPSSVPARSVASVPAATAPGVDSEDSAPPMGSSAGSDSEGGDPEELPTSDDEANAADASVPTPASDVVDLTSKAVRADASQPTTSPFSSPLVTPPRKDGRPVRGASVMSGLRSMEMAERELAADDFVLGLFKSKSQSSSVVAASVTTSSSVPANTSAQSQSSLPSHKAAASVVSAAASPVSSRATRPTPLRSRSLVATSASSQAGSATFVPLGTGSLQRGTKKLAGLAGPFLRPGFTAPGAQKAWSKIKTVELSETLPKDAVSPISVAGLEALMDWENPNHPSSAESCLGLLASLLGPKISIRDTGLGRTVKMWRQFQGISTDKTEKADLGLALWERRHWIQVSAVESFLRRLERRHGRHDPLVTALVAKWKSYNKARDLRADRIRQQMVYRVWEWSIDRDNKPRENPAEVLLEPTYFQYPFEVLDWAPTTDDWVRELRDLDARQPWRNCWVDALAEHPYNTTFAPCNPNVPLFVPRHWSRASVAASVVVDSTLDPAAVSAPWITDPSDEGSAEQVDPAVDSVATGSRSQPPHIAGSPHADILCAGLDVLLDLATATTEV</sequence>
<evidence type="ECO:0000313" key="3">
    <source>
        <dbReference type="Proteomes" id="UP000237271"/>
    </source>
</evidence>
<dbReference type="Proteomes" id="UP000237271">
    <property type="component" value="Unassembled WGS sequence"/>
</dbReference>